<evidence type="ECO:0000313" key="2">
    <source>
        <dbReference type="EMBL" id="KAL1115042.1"/>
    </source>
</evidence>
<dbReference type="PANTHER" id="PTHR13371">
    <property type="entry name" value="GLYCINE-, GLUTAMATE-, THIENYLCYCLOHEXYLPIPERIDINE-BINDING PROTEIN"/>
    <property type="match status" value="1"/>
</dbReference>
<comment type="caution">
    <text evidence="2">The sequence shown here is derived from an EMBL/GenBank/DDBJ whole genome shotgun (WGS) entry which is preliminary data.</text>
</comment>
<feature type="domain" description="Centrosomal protein CEP104 Zn finger" evidence="1">
    <location>
        <begin position="124"/>
        <end position="200"/>
    </location>
</feature>
<evidence type="ECO:0000259" key="1">
    <source>
        <dbReference type="Pfam" id="PF21039"/>
    </source>
</evidence>
<evidence type="ECO:0000313" key="3">
    <source>
        <dbReference type="Proteomes" id="UP001558652"/>
    </source>
</evidence>
<dbReference type="Proteomes" id="UP001558652">
    <property type="component" value="Unassembled WGS sequence"/>
</dbReference>
<protein>
    <recommendedName>
        <fullName evidence="1">Centrosomal protein CEP104 Zn finger domain-containing protein</fullName>
    </recommendedName>
</protein>
<name>A0ABD0XUT7_9HEMI</name>
<dbReference type="InterPro" id="IPR052607">
    <property type="entry name" value="CEP104-like"/>
</dbReference>
<dbReference type="AlphaFoldDB" id="A0ABD0XUT7"/>
<organism evidence="2 3">
    <name type="scientific">Ranatra chinensis</name>
    <dbReference type="NCBI Taxonomy" id="642074"/>
    <lineage>
        <taxon>Eukaryota</taxon>
        <taxon>Metazoa</taxon>
        <taxon>Ecdysozoa</taxon>
        <taxon>Arthropoda</taxon>
        <taxon>Hexapoda</taxon>
        <taxon>Insecta</taxon>
        <taxon>Pterygota</taxon>
        <taxon>Neoptera</taxon>
        <taxon>Paraneoptera</taxon>
        <taxon>Hemiptera</taxon>
        <taxon>Heteroptera</taxon>
        <taxon>Panheteroptera</taxon>
        <taxon>Nepomorpha</taxon>
        <taxon>Nepidae</taxon>
        <taxon>Ranatrinae</taxon>
        <taxon>Ranatra</taxon>
    </lineage>
</organism>
<reference evidence="2 3" key="1">
    <citation type="submission" date="2024-07" db="EMBL/GenBank/DDBJ databases">
        <title>Chromosome-level genome assembly of the water stick insect Ranatra chinensis (Heteroptera: Nepidae).</title>
        <authorList>
            <person name="Liu X."/>
        </authorList>
    </citation>
    <scope>NUCLEOTIDE SEQUENCE [LARGE SCALE GENOMIC DNA]</scope>
    <source>
        <strain evidence="2">Cailab_2021Rc</strain>
        <tissue evidence="2">Muscle</tissue>
    </source>
</reference>
<dbReference type="PANTHER" id="PTHR13371:SF0">
    <property type="entry name" value="CENTROSOMAL PROTEIN OF 104 KDA"/>
    <property type="match status" value="1"/>
</dbReference>
<proteinExistence type="predicted"/>
<dbReference type="EMBL" id="JBFDAA010000020">
    <property type="protein sequence ID" value="KAL1115042.1"/>
    <property type="molecule type" value="Genomic_DNA"/>
</dbReference>
<dbReference type="Gene3D" id="3.30.40.10">
    <property type="entry name" value="Zinc/RING finger domain, C3HC4 (zinc finger)"/>
    <property type="match status" value="1"/>
</dbReference>
<dbReference type="InterPro" id="IPR013083">
    <property type="entry name" value="Znf_RING/FYVE/PHD"/>
</dbReference>
<dbReference type="InterPro" id="IPR048738">
    <property type="entry name" value="CEP104_Znf"/>
</dbReference>
<accession>A0ABD0XUT7</accession>
<sequence length="213" mass="24238">MTCRVLAELGASGLHHPAEPVRKVAERVLVQVYRVNPRLVRKQLPPDDDITRRNLLYRHLMTEFDKIDLERKQEVCDRGKLVRSGSISSSQPSSRAPEALHISFYSCSRGTYVMTTPLVLVRRQCIFCLRTSDSFTEEGLNIHYWKYCPMLTRCIHCQEVVEVSGLASHLVADCDLRHVYSRCHNCGDAVETDLSERHLALCPGKYSGAYAML</sequence>
<gene>
    <name evidence="2" type="ORF">AAG570_007073</name>
</gene>
<keyword evidence="3" id="KW-1185">Reference proteome</keyword>
<dbReference type="Pfam" id="PF21039">
    <property type="entry name" value="CEP104_ZnF"/>
    <property type="match status" value="1"/>
</dbReference>